<dbReference type="Proteomes" id="UP000036334">
    <property type="component" value="Unassembled WGS sequence"/>
</dbReference>
<feature type="transmembrane region" description="Helical" evidence="3">
    <location>
        <begin position="232"/>
        <end position="250"/>
    </location>
</feature>
<evidence type="ECO:0000259" key="5">
    <source>
        <dbReference type="Pfam" id="PF18878"/>
    </source>
</evidence>
<dbReference type="PANTHER" id="PTHR46766">
    <property type="entry name" value="GLUTAMINE-RICH PROTEIN 2"/>
    <property type="match status" value="1"/>
</dbReference>
<dbReference type="OrthoDB" id="4753487at2"/>
<name>A0A0I9TUG2_9MYCO</name>
<feature type="domain" description="PPE" evidence="4">
    <location>
        <begin position="10"/>
        <end position="172"/>
    </location>
</feature>
<evidence type="ECO:0000313" key="7">
    <source>
        <dbReference type="Proteomes" id="UP000036334"/>
    </source>
</evidence>
<dbReference type="InterPro" id="IPR038332">
    <property type="entry name" value="PPE_sf"/>
</dbReference>
<feature type="transmembrane region" description="Helical" evidence="3">
    <location>
        <begin position="262"/>
        <end position="281"/>
    </location>
</feature>
<feature type="domain" description="PPE-PPW subfamily C-terminal" evidence="5">
    <location>
        <begin position="351"/>
        <end position="395"/>
    </location>
</feature>
<keyword evidence="3" id="KW-0812">Transmembrane</keyword>
<sequence length="411" mass="41753">MTTPDGGYVWAAVPPEESSALLSTGPGADPLLTAAEAQRSLSTQYASAAEELGAALTGVQSEAWRGPSAERYAAAHLPYQAWLTQTSVDSAEAAAQHEVVATAYMSALETMPTVGELAANHATHAALVSTNFFGANTIPIAANEADYERMWTQAATTMQVYETAATAALLAVPPVVPAPPIVQTGVAAANNVGATAAQDGVIAVIGDIWGLLVAIWYLFVQIVRMIGVMMGYLVQALVNLLFFAILWWVAGLIDMFGGLVETLTALAAGSSAVLTGGVGLVDGVAATTALSTGLPLPLGLGIPADVNYISQTDKDSTDKNTADGLTTSNNNEASTNFHVPPSNVVSAVALSDHGAGMVGFAGTAPSPTAAGAWGLVTLASGFSGSPQVPLLPATWERRALASSIATSSSGA</sequence>
<dbReference type="PANTHER" id="PTHR46766:SF1">
    <property type="entry name" value="GLUTAMINE-RICH PROTEIN 2"/>
    <property type="match status" value="1"/>
</dbReference>
<feature type="transmembrane region" description="Helical" evidence="3">
    <location>
        <begin position="200"/>
        <end position="220"/>
    </location>
</feature>
<comment type="similarity">
    <text evidence="1">Belongs to the mycobacterial PPE family.</text>
</comment>
<dbReference type="Pfam" id="PF18878">
    <property type="entry name" value="PPE-PPW"/>
    <property type="match status" value="1"/>
</dbReference>
<proteinExistence type="inferred from homology"/>
<keyword evidence="3" id="KW-1133">Transmembrane helix</keyword>
<evidence type="ECO:0000256" key="3">
    <source>
        <dbReference type="SAM" id="Phobius"/>
    </source>
</evidence>
<dbReference type="Gene3D" id="1.20.1260.20">
    <property type="entry name" value="PPE superfamily"/>
    <property type="match status" value="1"/>
</dbReference>
<dbReference type="STRING" id="1202450.B586_16090"/>
<dbReference type="RefSeq" id="WP_047313121.1">
    <property type="nucleotide sequence ID" value="NZ_LDPQ01000001.1"/>
</dbReference>
<evidence type="ECO:0000313" key="6">
    <source>
        <dbReference type="EMBL" id="KLO38924.1"/>
    </source>
</evidence>
<dbReference type="EMBL" id="LDPR01000001">
    <property type="protein sequence ID" value="KLO38924.1"/>
    <property type="molecule type" value="Genomic_DNA"/>
</dbReference>
<gene>
    <name evidence="6" type="ORF">ABH38_00620</name>
</gene>
<reference evidence="6 7" key="1">
    <citation type="submission" date="2015-05" db="EMBL/GenBank/DDBJ databases">
        <title>Genome sequence of Mycobacterium haemophilum.</title>
        <authorList>
            <person name="Greninger A.L."/>
            <person name="Cunningham G."/>
            <person name="Miller S."/>
        </authorList>
    </citation>
    <scope>NUCLEOTIDE SEQUENCE [LARGE SCALE GENOMIC DNA]</scope>
    <source>
        <strain evidence="7">UC1</strain>
    </source>
</reference>
<keyword evidence="7" id="KW-1185">Reference proteome</keyword>
<dbReference type="InterPro" id="IPR000030">
    <property type="entry name" value="PPE_dom"/>
</dbReference>
<protein>
    <recommendedName>
        <fullName evidence="8">PPE family domain-containing protein</fullName>
    </recommendedName>
</protein>
<dbReference type="Pfam" id="PF00823">
    <property type="entry name" value="PPE"/>
    <property type="match status" value="1"/>
</dbReference>
<comment type="caution">
    <text evidence="6">The sequence shown here is derived from an EMBL/GenBank/DDBJ whole genome shotgun (WGS) entry which is preliminary data.</text>
</comment>
<dbReference type="SUPFAM" id="SSF140459">
    <property type="entry name" value="PE/PPE dimer-like"/>
    <property type="match status" value="1"/>
</dbReference>
<evidence type="ECO:0008006" key="8">
    <source>
        <dbReference type="Google" id="ProtNLM"/>
    </source>
</evidence>
<evidence type="ECO:0000256" key="2">
    <source>
        <dbReference type="SAM" id="MobiDB-lite"/>
    </source>
</evidence>
<dbReference type="InterPro" id="IPR043641">
    <property type="entry name" value="PPE-PPW_C"/>
</dbReference>
<feature type="region of interest" description="Disordered" evidence="2">
    <location>
        <begin position="313"/>
        <end position="337"/>
    </location>
</feature>
<evidence type="ECO:0000259" key="4">
    <source>
        <dbReference type="Pfam" id="PF00823"/>
    </source>
</evidence>
<feature type="compositionally biased region" description="Polar residues" evidence="2">
    <location>
        <begin position="323"/>
        <end position="337"/>
    </location>
</feature>
<keyword evidence="3" id="KW-0472">Membrane</keyword>
<accession>A0A0I9TUG2</accession>
<organism evidence="6 7">
    <name type="scientific">Mycobacterium haemophilum</name>
    <dbReference type="NCBI Taxonomy" id="29311"/>
    <lineage>
        <taxon>Bacteria</taxon>
        <taxon>Bacillati</taxon>
        <taxon>Actinomycetota</taxon>
        <taxon>Actinomycetes</taxon>
        <taxon>Mycobacteriales</taxon>
        <taxon>Mycobacteriaceae</taxon>
        <taxon>Mycobacterium</taxon>
    </lineage>
</organism>
<evidence type="ECO:0000256" key="1">
    <source>
        <dbReference type="ARBA" id="ARBA00010652"/>
    </source>
</evidence>
<dbReference type="PATRIC" id="fig|29311.18.peg.133"/>
<dbReference type="GO" id="GO:0052572">
    <property type="term" value="P:response to host immune response"/>
    <property type="evidence" value="ECO:0007669"/>
    <property type="project" value="TreeGrafter"/>
</dbReference>
<dbReference type="AlphaFoldDB" id="A0A0I9TUG2"/>